<dbReference type="SUPFAM" id="SSF55620">
    <property type="entry name" value="Tetrahydrobiopterin biosynthesis enzymes-like"/>
    <property type="match status" value="1"/>
</dbReference>
<dbReference type="InterPro" id="IPR043134">
    <property type="entry name" value="GTP-CH-I_N"/>
</dbReference>
<dbReference type="FunFam" id="1.10.286.10:FF:000001">
    <property type="entry name" value="GTP cyclohydrolase 1"/>
    <property type="match status" value="1"/>
</dbReference>
<evidence type="ECO:0000259" key="7">
    <source>
        <dbReference type="Pfam" id="PF01227"/>
    </source>
</evidence>
<dbReference type="PANTHER" id="PTHR11109">
    <property type="entry name" value="GTP CYCLOHYDROLASE I"/>
    <property type="match status" value="1"/>
</dbReference>
<gene>
    <name evidence="6" type="primary">folE</name>
    <name evidence="8" type="ORF">FHX76_002178</name>
</gene>
<keyword evidence="6" id="KW-0479">Metal-binding</keyword>
<keyword evidence="6" id="KW-0547">Nucleotide-binding</keyword>
<dbReference type="GO" id="GO:0005525">
    <property type="term" value="F:GTP binding"/>
    <property type="evidence" value="ECO:0007669"/>
    <property type="project" value="UniProtKB-KW"/>
</dbReference>
<comment type="catalytic activity">
    <reaction evidence="1 6">
        <text>GTP + H2O = 7,8-dihydroneopterin 3'-triphosphate + formate + H(+)</text>
        <dbReference type="Rhea" id="RHEA:17473"/>
        <dbReference type="ChEBI" id="CHEBI:15377"/>
        <dbReference type="ChEBI" id="CHEBI:15378"/>
        <dbReference type="ChEBI" id="CHEBI:15740"/>
        <dbReference type="ChEBI" id="CHEBI:37565"/>
        <dbReference type="ChEBI" id="CHEBI:58462"/>
        <dbReference type="EC" id="3.5.4.16"/>
    </reaction>
</comment>
<accession>A0A7X5R2G3</accession>
<dbReference type="Gene3D" id="3.30.1130.10">
    <property type="match status" value="1"/>
</dbReference>
<name>A0A7X5R2G3_9MICO</name>
<evidence type="ECO:0000313" key="9">
    <source>
        <dbReference type="Proteomes" id="UP000541033"/>
    </source>
</evidence>
<dbReference type="UniPathway" id="UPA00848">
    <property type="reaction ID" value="UER00151"/>
</dbReference>
<dbReference type="GO" id="GO:0046654">
    <property type="term" value="P:tetrahydrofolate biosynthetic process"/>
    <property type="evidence" value="ECO:0007669"/>
    <property type="project" value="UniProtKB-UniRule"/>
</dbReference>
<feature type="binding site" evidence="6">
    <location>
        <position position="153"/>
    </location>
    <ligand>
        <name>Zn(2+)</name>
        <dbReference type="ChEBI" id="CHEBI:29105"/>
    </ligand>
</feature>
<keyword evidence="4 6" id="KW-0554">One-carbon metabolism</keyword>
<dbReference type="GO" id="GO:0006730">
    <property type="term" value="P:one-carbon metabolic process"/>
    <property type="evidence" value="ECO:0007669"/>
    <property type="project" value="UniProtKB-UniRule"/>
</dbReference>
<dbReference type="EC" id="3.5.4.16" evidence="6"/>
<comment type="caution">
    <text evidence="8">The sequence shown here is derived from an EMBL/GenBank/DDBJ whole genome shotgun (WGS) entry which is preliminary data.</text>
</comment>
<dbReference type="PANTHER" id="PTHR11109:SF7">
    <property type="entry name" value="GTP CYCLOHYDROLASE 1"/>
    <property type="match status" value="1"/>
</dbReference>
<dbReference type="RefSeq" id="WP_341777928.1">
    <property type="nucleotide sequence ID" value="NZ_JAAMOX010000002.1"/>
</dbReference>
<dbReference type="Proteomes" id="UP000541033">
    <property type="component" value="Unassembled WGS sequence"/>
</dbReference>
<feature type="binding site" evidence="6">
    <location>
        <position position="82"/>
    </location>
    <ligand>
        <name>Zn(2+)</name>
        <dbReference type="ChEBI" id="CHEBI:29105"/>
    </ligand>
</feature>
<evidence type="ECO:0000256" key="6">
    <source>
        <dbReference type="HAMAP-Rule" id="MF_00223"/>
    </source>
</evidence>
<dbReference type="InterPro" id="IPR020602">
    <property type="entry name" value="GTP_CycHdrlase_I_dom"/>
</dbReference>
<keyword evidence="6" id="KW-0342">GTP-binding</keyword>
<dbReference type="AlphaFoldDB" id="A0A7X5R2G3"/>
<reference evidence="8 9" key="1">
    <citation type="submission" date="2020-02" db="EMBL/GenBank/DDBJ databases">
        <title>Sequencing the genomes of 1000 actinobacteria strains.</title>
        <authorList>
            <person name="Klenk H.-P."/>
        </authorList>
    </citation>
    <scope>NUCLEOTIDE SEQUENCE [LARGE SCALE GENOMIC DNA]</scope>
    <source>
        <strain evidence="8 9">DSM 27960</strain>
    </source>
</reference>
<feature type="domain" description="GTP cyclohydrolase I" evidence="7">
    <location>
        <begin position="11"/>
        <end position="188"/>
    </location>
</feature>
<dbReference type="PROSITE" id="PS00860">
    <property type="entry name" value="GTP_CYCLOHYDROL_1_2"/>
    <property type="match status" value="1"/>
</dbReference>
<dbReference type="PROSITE" id="PS00859">
    <property type="entry name" value="GTP_CYCLOHYDROL_1_1"/>
    <property type="match status" value="1"/>
</dbReference>
<dbReference type="Pfam" id="PF01227">
    <property type="entry name" value="GTP_cyclohydroI"/>
    <property type="match status" value="1"/>
</dbReference>
<organism evidence="8 9">
    <name type="scientific">Lysinibacter cavernae</name>
    <dbReference type="NCBI Taxonomy" id="1640652"/>
    <lineage>
        <taxon>Bacteria</taxon>
        <taxon>Bacillati</taxon>
        <taxon>Actinomycetota</taxon>
        <taxon>Actinomycetes</taxon>
        <taxon>Micrococcales</taxon>
        <taxon>Microbacteriaceae</taxon>
        <taxon>Lysinibacter</taxon>
    </lineage>
</organism>
<dbReference type="HAMAP" id="MF_00223">
    <property type="entry name" value="FolE"/>
    <property type="match status" value="1"/>
</dbReference>
<evidence type="ECO:0000256" key="5">
    <source>
        <dbReference type="ARBA" id="ARBA00022801"/>
    </source>
</evidence>
<keyword evidence="9" id="KW-1185">Reference proteome</keyword>
<dbReference type="InterPro" id="IPR018234">
    <property type="entry name" value="GTP_CycHdrlase_I_CS"/>
</dbReference>
<sequence length="197" mass="21204">MNESRIDKARIEAAVSEILAAIGEDLDRPGLETTPARVAEAYADFFSGVGEDADRHLVDSIPVGDDTGELVLMRDLTFRSVCEHHLLPFQGVAHIAYQPNERVVGLGALPRLLSDYASRPQVQERLTEQVATSIESALRPHGVLVVLEAAHGCVTDRGPRQLNSTIVSVASRGKLADPAARAEIMSLIGSSSRRSAE</sequence>
<dbReference type="Gene3D" id="1.10.286.10">
    <property type="match status" value="1"/>
</dbReference>
<proteinExistence type="inferred from homology"/>
<comment type="subunit">
    <text evidence="6">Homopolymer.</text>
</comment>
<protein>
    <recommendedName>
        <fullName evidence="6">GTP cyclohydrolase 1</fullName>
        <ecNumber evidence="6">3.5.4.16</ecNumber>
    </recommendedName>
    <alternativeName>
        <fullName evidence="6">GTP cyclohydrolase I</fullName>
        <shortName evidence="6">GTP-CH-I</shortName>
    </alternativeName>
</protein>
<dbReference type="NCBIfam" id="NF006825">
    <property type="entry name" value="PRK09347.1-2"/>
    <property type="match status" value="1"/>
</dbReference>
<keyword evidence="5 6" id="KW-0378">Hydrolase</keyword>
<feature type="binding site" evidence="6">
    <location>
        <position position="85"/>
    </location>
    <ligand>
        <name>Zn(2+)</name>
        <dbReference type="ChEBI" id="CHEBI:29105"/>
    </ligand>
</feature>
<dbReference type="GO" id="GO:0005737">
    <property type="term" value="C:cytoplasm"/>
    <property type="evidence" value="ECO:0007669"/>
    <property type="project" value="TreeGrafter"/>
</dbReference>
<evidence type="ECO:0000256" key="4">
    <source>
        <dbReference type="ARBA" id="ARBA00022563"/>
    </source>
</evidence>
<evidence type="ECO:0000313" key="8">
    <source>
        <dbReference type="EMBL" id="NIH54282.1"/>
    </source>
</evidence>
<evidence type="ECO:0000256" key="3">
    <source>
        <dbReference type="ARBA" id="ARBA00008085"/>
    </source>
</evidence>
<dbReference type="NCBIfam" id="NF006826">
    <property type="entry name" value="PRK09347.1-3"/>
    <property type="match status" value="1"/>
</dbReference>
<dbReference type="FunFam" id="3.30.1130.10:FF:000001">
    <property type="entry name" value="GTP cyclohydrolase 1"/>
    <property type="match status" value="1"/>
</dbReference>
<dbReference type="GO" id="GO:0003934">
    <property type="term" value="F:GTP cyclohydrolase I activity"/>
    <property type="evidence" value="ECO:0007669"/>
    <property type="project" value="UniProtKB-UniRule"/>
</dbReference>
<comment type="similarity">
    <text evidence="3 6">Belongs to the GTP cyclohydrolase I family.</text>
</comment>
<dbReference type="EMBL" id="JAAMOX010000002">
    <property type="protein sequence ID" value="NIH54282.1"/>
    <property type="molecule type" value="Genomic_DNA"/>
</dbReference>
<keyword evidence="6" id="KW-0862">Zinc</keyword>
<dbReference type="InterPro" id="IPR043133">
    <property type="entry name" value="GTP-CH-I_C/QueF"/>
</dbReference>
<dbReference type="GO" id="GO:0008270">
    <property type="term" value="F:zinc ion binding"/>
    <property type="evidence" value="ECO:0007669"/>
    <property type="project" value="UniProtKB-UniRule"/>
</dbReference>
<evidence type="ECO:0000256" key="1">
    <source>
        <dbReference type="ARBA" id="ARBA00001052"/>
    </source>
</evidence>
<dbReference type="InterPro" id="IPR001474">
    <property type="entry name" value="GTP_CycHdrlase_I"/>
</dbReference>
<evidence type="ECO:0000256" key="2">
    <source>
        <dbReference type="ARBA" id="ARBA00005080"/>
    </source>
</evidence>
<dbReference type="NCBIfam" id="TIGR00063">
    <property type="entry name" value="folE"/>
    <property type="match status" value="1"/>
</dbReference>
<comment type="pathway">
    <text evidence="2 6">Cofactor biosynthesis; 7,8-dihydroneopterin triphosphate biosynthesis; 7,8-dihydroneopterin triphosphate from GTP: step 1/1.</text>
</comment>
<dbReference type="GO" id="GO:0006729">
    <property type="term" value="P:tetrahydrobiopterin biosynthetic process"/>
    <property type="evidence" value="ECO:0007669"/>
    <property type="project" value="TreeGrafter"/>
</dbReference>